<dbReference type="PANTHER" id="PTHR30204">
    <property type="entry name" value="REDOX-CYCLING DRUG-SENSING TRANSCRIPTIONAL ACTIVATOR SOXR"/>
    <property type="match status" value="1"/>
</dbReference>
<dbReference type="InterPro" id="IPR015358">
    <property type="entry name" value="Tscrpt_reg_MerR_DNA-bd"/>
</dbReference>
<evidence type="ECO:0000259" key="4">
    <source>
        <dbReference type="PROSITE" id="PS50937"/>
    </source>
</evidence>
<evidence type="ECO:0000256" key="1">
    <source>
        <dbReference type="ARBA" id="ARBA00023015"/>
    </source>
</evidence>
<protein>
    <submittedName>
        <fullName evidence="5">MerR family transcriptional regulator</fullName>
    </submittedName>
</protein>
<dbReference type="CDD" id="cd04785">
    <property type="entry name" value="HTH_CadR-PbrR-like"/>
    <property type="match status" value="1"/>
</dbReference>
<dbReference type="InterPro" id="IPR047057">
    <property type="entry name" value="MerR_fam"/>
</dbReference>
<dbReference type="Gene3D" id="1.10.1660.10">
    <property type="match status" value="1"/>
</dbReference>
<dbReference type="PRINTS" id="PR00040">
    <property type="entry name" value="HTHMERR"/>
</dbReference>
<dbReference type="Pfam" id="PF09278">
    <property type="entry name" value="MerR-DNA-bind"/>
    <property type="match status" value="1"/>
</dbReference>
<name>A0ABS0ABN3_9GAMM</name>
<accession>A0ABS0ABN3</accession>
<gene>
    <name evidence="5" type="ORF">ISO4_00125</name>
</gene>
<evidence type="ECO:0000256" key="3">
    <source>
        <dbReference type="ARBA" id="ARBA00023163"/>
    </source>
</evidence>
<dbReference type="Pfam" id="PF00376">
    <property type="entry name" value="MerR"/>
    <property type="match status" value="1"/>
</dbReference>
<dbReference type="Proteomes" id="UP000644441">
    <property type="component" value="Unassembled WGS sequence"/>
</dbReference>
<feature type="domain" description="HTH merR-type" evidence="4">
    <location>
        <begin position="1"/>
        <end position="70"/>
    </location>
</feature>
<evidence type="ECO:0000313" key="6">
    <source>
        <dbReference type="Proteomes" id="UP000644441"/>
    </source>
</evidence>
<dbReference type="PANTHER" id="PTHR30204:SF92">
    <property type="entry name" value="HTH-TYPE TRANSCRIPTIONAL REGULATOR ZNTR"/>
    <property type="match status" value="1"/>
</dbReference>
<dbReference type="SUPFAM" id="SSF46955">
    <property type="entry name" value="Putative DNA-binding domain"/>
    <property type="match status" value="1"/>
</dbReference>
<keyword evidence="3" id="KW-0804">Transcription</keyword>
<dbReference type="PROSITE" id="PS00552">
    <property type="entry name" value="HTH_MERR_1"/>
    <property type="match status" value="1"/>
</dbReference>
<keyword evidence="2" id="KW-0238">DNA-binding</keyword>
<dbReference type="EMBL" id="ARXR01000001">
    <property type="protein sequence ID" value="MBF5051523.1"/>
    <property type="molecule type" value="Genomic_DNA"/>
</dbReference>
<dbReference type="RefSeq" id="WP_067604962.1">
    <property type="nucleotide sequence ID" value="NZ_ARXR01000001.1"/>
</dbReference>
<proteinExistence type="predicted"/>
<dbReference type="InterPro" id="IPR000551">
    <property type="entry name" value="MerR-type_HTH_dom"/>
</dbReference>
<dbReference type="SMART" id="SM00422">
    <property type="entry name" value="HTH_MERR"/>
    <property type="match status" value="1"/>
</dbReference>
<sequence>MLSIGELSRATDCKVETIRYYEKIGLMPEPARSAGNQRRYGERHRDRLHFIRHSRQLGFSIEAIRELLSLADHDHQDCAAVDALTRHHRQEVEARIRSLAALRDELDRMLRDCAGGDIAHCGVIQTLADHGRCDSEHI</sequence>
<organism evidence="5 6">
    <name type="scientific">Alloalcanivorax venustensis ISO4</name>
    <dbReference type="NCBI Taxonomy" id="1177184"/>
    <lineage>
        <taxon>Bacteria</taxon>
        <taxon>Pseudomonadati</taxon>
        <taxon>Pseudomonadota</taxon>
        <taxon>Gammaproteobacteria</taxon>
        <taxon>Oceanospirillales</taxon>
        <taxon>Alcanivoracaceae</taxon>
        <taxon>Alloalcanivorax</taxon>
    </lineage>
</organism>
<keyword evidence="6" id="KW-1185">Reference proteome</keyword>
<evidence type="ECO:0000256" key="2">
    <source>
        <dbReference type="ARBA" id="ARBA00023125"/>
    </source>
</evidence>
<reference evidence="5 6" key="1">
    <citation type="submission" date="2012-09" db="EMBL/GenBank/DDBJ databases">
        <title>Genome Sequence of alkane-degrading Bacterium Alcanivorax venustensis ISO4.</title>
        <authorList>
            <person name="Lai Q."/>
            <person name="Shao Z."/>
        </authorList>
    </citation>
    <scope>NUCLEOTIDE SEQUENCE [LARGE SCALE GENOMIC DNA]</scope>
    <source>
        <strain evidence="5 6">ISO4</strain>
    </source>
</reference>
<dbReference type="InterPro" id="IPR009061">
    <property type="entry name" value="DNA-bd_dom_put_sf"/>
</dbReference>
<keyword evidence="1" id="KW-0805">Transcription regulation</keyword>
<dbReference type="PROSITE" id="PS50937">
    <property type="entry name" value="HTH_MERR_2"/>
    <property type="match status" value="1"/>
</dbReference>
<comment type="caution">
    <text evidence="5">The sequence shown here is derived from an EMBL/GenBank/DDBJ whole genome shotgun (WGS) entry which is preliminary data.</text>
</comment>
<evidence type="ECO:0000313" key="5">
    <source>
        <dbReference type="EMBL" id="MBF5051523.1"/>
    </source>
</evidence>